<protein>
    <submittedName>
        <fullName evidence="2">Uncharacterized protein</fullName>
    </submittedName>
</protein>
<sequence length="121" mass="13195">MKTDLILNETTVKPEFIGEITDENQKLSISSLPPKALSYKAIPNHSEIYLAAEVHNGQVIAGLNGLLPNSTYVVAGSLEEIVQSIDSHNSDINWTIILAPILAIFFIGYIVIGYSKRKAGK</sequence>
<keyword evidence="1" id="KW-0472">Membrane</keyword>
<keyword evidence="1" id="KW-1133">Transmembrane helix</keyword>
<gene>
    <name evidence="2" type="ORF">EEL30_14385</name>
</gene>
<keyword evidence="1" id="KW-0812">Transmembrane</keyword>
<evidence type="ECO:0000256" key="1">
    <source>
        <dbReference type="SAM" id="Phobius"/>
    </source>
</evidence>
<name>A0A518VFL7_BRELA</name>
<dbReference type="AlphaFoldDB" id="A0A518VFL7"/>
<proteinExistence type="predicted"/>
<accession>A0A518VFL7</accession>
<dbReference type="EMBL" id="CP033464">
    <property type="protein sequence ID" value="QDX95774.1"/>
    <property type="molecule type" value="Genomic_DNA"/>
</dbReference>
<dbReference type="Proteomes" id="UP000319432">
    <property type="component" value="Chromosome"/>
</dbReference>
<evidence type="ECO:0000313" key="2">
    <source>
        <dbReference type="EMBL" id="QDX95774.1"/>
    </source>
</evidence>
<reference evidence="2 3" key="1">
    <citation type="submission" date="2018-11" db="EMBL/GenBank/DDBJ databases">
        <title>Phylogenetic determinants of toxin gene distribution in genomes of Brevibacillus laterosporus.</title>
        <authorList>
            <person name="Glare T.R."/>
            <person name="Durrant A."/>
            <person name="Berry C."/>
            <person name="Palma L."/>
            <person name="Ormskirk M."/>
            <person name="Cox M.O."/>
        </authorList>
    </citation>
    <scope>NUCLEOTIDE SEQUENCE [LARGE SCALE GENOMIC DNA]</scope>
    <source>
        <strain evidence="2 3">1821L</strain>
    </source>
</reference>
<organism evidence="2 3">
    <name type="scientific">Brevibacillus laterosporus</name>
    <name type="common">Bacillus laterosporus</name>
    <dbReference type="NCBI Taxonomy" id="1465"/>
    <lineage>
        <taxon>Bacteria</taxon>
        <taxon>Bacillati</taxon>
        <taxon>Bacillota</taxon>
        <taxon>Bacilli</taxon>
        <taxon>Bacillales</taxon>
        <taxon>Paenibacillaceae</taxon>
        <taxon>Brevibacillus</taxon>
    </lineage>
</organism>
<feature type="transmembrane region" description="Helical" evidence="1">
    <location>
        <begin position="92"/>
        <end position="112"/>
    </location>
</feature>
<keyword evidence="3" id="KW-1185">Reference proteome</keyword>
<evidence type="ECO:0000313" key="3">
    <source>
        <dbReference type="Proteomes" id="UP000319432"/>
    </source>
</evidence>